<dbReference type="PIRSF" id="PIRSF000103">
    <property type="entry name" value="HIBADH"/>
    <property type="match status" value="1"/>
</dbReference>
<feature type="domain" description="6-phosphogluconate dehydrogenase NADP-binding" evidence="4">
    <location>
        <begin position="8"/>
        <end position="170"/>
    </location>
</feature>
<dbReference type="STRING" id="337701.SAMN05444398_101764"/>
<dbReference type="EMBL" id="FRBR01000001">
    <property type="protein sequence ID" value="SHL14950.1"/>
    <property type="molecule type" value="Genomic_DNA"/>
</dbReference>
<keyword evidence="2" id="KW-0520">NAD</keyword>
<dbReference type="Proteomes" id="UP000183974">
    <property type="component" value="Unassembled WGS sequence"/>
</dbReference>
<dbReference type="Pfam" id="PF14833">
    <property type="entry name" value="NAD_binding_11"/>
    <property type="match status" value="1"/>
</dbReference>
<dbReference type="InterPro" id="IPR015815">
    <property type="entry name" value="HIBADH-related"/>
</dbReference>
<evidence type="ECO:0000259" key="4">
    <source>
        <dbReference type="Pfam" id="PF03446"/>
    </source>
</evidence>
<dbReference type="Gene3D" id="3.40.50.720">
    <property type="entry name" value="NAD(P)-binding Rossmann-like Domain"/>
    <property type="match status" value="1"/>
</dbReference>
<dbReference type="GO" id="GO:0051287">
    <property type="term" value="F:NAD binding"/>
    <property type="evidence" value="ECO:0007669"/>
    <property type="project" value="InterPro"/>
</dbReference>
<dbReference type="PANTHER" id="PTHR22981:SF7">
    <property type="entry name" value="3-HYDROXYISOBUTYRATE DEHYDROGENASE, MITOCHONDRIAL"/>
    <property type="match status" value="1"/>
</dbReference>
<dbReference type="InterPro" id="IPR006115">
    <property type="entry name" value="6PGDH_NADP-bd"/>
</dbReference>
<organism evidence="6 7">
    <name type="scientific">Roseovarius pacificus</name>
    <dbReference type="NCBI Taxonomy" id="337701"/>
    <lineage>
        <taxon>Bacteria</taxon>
        <taxon>Pseudomonadati</taxon>
        <taxon>Pseudomonadota</taxon>
        <taxon>Alphaproteobacteria</taxon>
        <taxon>Rhodobacterales</taxon>
        <taxon>Roseobacteraceae</taxon>
        <taxon>Roseovarius</taxon>
    </lineage>
</organism>
<dbReference type="SUPFAM" id="SSF48179">
    <property type="entry name" value="6-phosphogluconate dehydrogenase C-terminal domain-like"/>
    <property type="match status" value="1"/>
</dbReference>
<dbReference type="GO" id="GO:0050661">
    <property type="term" value="F:NADP binding"/>
    <property type="evidence" value="ECO:0007669"/>
    <property type="project" value="InterPro"/>
</dbReference>
<sequence length="306" mass="32123">MKSEPDMKIGFVGIGTMGAPMVRCLVEAGLRPALFDVDHEAARRVADENGLDVMGSLPEIGQACDLVILMLPRSEIVRMVCLGSGDDAPGLVDGLKQGALVIDMSSSDPMETRKLAGELAKAGVTLLDAPVSGGLRKAIAGTLSIMLGSDDEAAAGRVTPVLEAMGKVILTGPLASGHASKALNNYVSAAGLAAACEALIVGRKFGLNPETLVDVLNVSTGRNNSTENKLKQFVLNGEFRKAGFSLDLMAKDVALAKSLSSDLGLDLPCIDEVSDLWTDARNRLEKDADHTEIFSYLETLAERDGV</sequence>
<evidence type="ECO:0000313" key="7">
    <source>
        <dbReference type="Proteomes" id="UP000183974"/>
    </source>
</evidence>
<dbReference type="AlphaFoldDB" id="A0A1M6Y9J8"/>
<keyword evidence="1" id="KW-0560">Oxidoreductase</keyword>
<dbReference type="RefSeq" id="WP_200797768.1">
    <property type="nucleotide sequence ID" value="NZ_BMLR01000001.1"/>
</dbReference>
<proteinExistence type="predicted"/>
<feature type="active site" evidence="3">
    <location>
        <position position="181"/>
    </location>
</feature>
<protein>
    <submittedName>
        <fullName evidence="6">3-hydroxyisobutyrate dehydrogenase</fullName>
    </submittedName>
</protein>
<evidence type="ECO:0000259" key="5">
    <source>
        <dbReference type="Pfam" id="PF14833"/>
    </source>
</evidence>
<dbReference type="SUPFAM" id="SSF51735">
    <property type="entry name" value="NAD(P)-binding Rossmann-fold domains"/>
    <property type="match status" value="1"/>
</dbReference>
<dbReference type="InterPro" id="IPR029154">
    <property type="entry name" value="HIBADH-like_NADP-bd"/>
</dbReference>
<dbReference type="PANTHER" id="PTHR22981">
    <property type="entry name" value="3-HYDROXYISOBUTYRATE DEHYDROGENASE-RELATED"/>
    <property type="match status" value="1"/>
</dbReference>
<evidence type="ECO:0000256" key="1">
    <source>
        <dbReference type="ARBA" id="ARBA00023002"/>
    </source>
</evidence>
<name>A0A1M6Y9J8_9RHOB</name>
<dbReference type="Gene3D" id="1.10.1040.10">
    <property type="entry name" value="N-(1-d-carboxylethyl)-l-norvaline Dehydrogenase, domain 2"/>
    <property type="match status" value="1"/>
</dbReference>
<dbReference type="InterPro" id="IPR036291">
    <property type="entry name" value="NAD(P)-bd_dom_sf"/>
</dbReference>
<feature type="domain" description="3-hydroxyisobutyrate dehydrogenase-like NAD-binding" evidence="5">
    <location>
        <begin position="176"/>
        <end position="296"/>
    </location>
</feature>
<keyword evidence="7" id="KW-1185">Reference proteome</keyword>
<evidence type="ECO:0000256" key="3">
    <source>
        <dbReference type="PIRSR" id="PIRSR000103-1"/>
    </source>
</evidence>
<dbReference type="InterPro" id="IPR008927">
    <property type="entry name" value="6-PGluconate_DH-like_C_sf"/>
</dbReference>
<gene>
    <name evidence="6" type="ORF">SAMN05444398_101764</name>
</gene>
<reference evidence="6 7" key="1">
    <citation type="submission" date="2016-11" db="EMBL/GenBank/DDBJ databases">
        <authorList>
            <person name="Jaros S."/>
            <person name="Januszkiewicz K."/>
            <person name="Wedrychowicz H."/>
        </authorList>
    </citation>
    <scope>NUCLEOTIDE SEQUENCE [LARGE SCALE GENOMIC DNA]</scope>
    <source>
        <strain evidence="6 7">DSM 29589</strain>
    </source>
</reference>
<dbReference type="Pfam" id="PF03446">
    <property type="entry name" value="NAD_binding_2"/>
    <property type="match status" value="1"/>
</dbReference>
<dbReference type="GO" id="GO:0016616">
    <property type="term" value="F:oxidoreductase activity, acting on the CH-OH group of donors, NAD or NADP as acceptor"/>
    <property type="evidence" value="ECO:0007669"/>
    <property type="project" value="TreeGrafter"/>
</dbReference>
<evidence type="ECO:0000256" key="2">
    <source>
        <dbReference type="ARBA" id="ARBA00023027"/>
    </source>
</evidence>
<accession>A0A1M6Y9J8</accession>
<dbReference type="InterPro" id="IPR013328">
    <property type="entry name" value="6PGD_dom2"/>
</dbReference>
<evidence type="ECO:0000313" key="6">
    <source>
        <dbReference type="EMBL" id="SHL14950.1"/>
    </source>
</evidence>